<organism evidence="1 2">
    <name type="scientific">Pluteus cervinus</name>
    <dbReference type="NCBI Taxonomy" id="181527"/>
    <lineage>
        <taxon>Eukaryota</taxon>
        <taxon>Fungi</taxon>
        <taxon>Dikarya</taxon>
        <taxon>Basidiomycota</taxon>
        <taxon>Agaricomycotina</taxon>
        <taxon>Agaricomycetes</taxon>
        <taxon>Agaricomycetidae</taxon>
        <taxon>Agaricales</taxon>
        <taxon>Pluteineae</taxon>
        <taxon>Pluteaceae</taxon>
        <taxon>Pluteus</taxon>
    </lineage>
</organism>
<evidence type="ECO:0000313" key="2">
    <source>
        <dbReference type="Proteomes" id="UP000308600"/>
    </source>
</evidence>
<accession>A0ACD3A3T0</accession>
<gene>
    <name evidence="1" type="ORF">BDN72DRAFT_905062</name>
</gene>
<name>A0ACD3A3T0_9AGAR</name>
<dbReference type="EMBL" id="ML208791">
    <property type="protein sequence ID" value="TFK60336.1"/>
    <property type="molecule type" value="Genomic_DNA"/>
</dbReference>
<protein>
    <submittedName>
        <fullName evidence="1">Uncharacterized protein</fullName>
    </submittedName>
</protein>
<keyword evidence="2" id="KW-1185">Reference proteome</keyword>
<reference evidence="1 2" key="1">
    <citation type="journal article" date="2019" name="Nat. Ecol. Evol.">
        <title>Megaphylogeny resolves global patterns of mushroom evolution.</title>
        <authorList>
            <person name="Varga T."/>
            <person name="Krizsan K."/>
            <person name="Foldi C."/>
            <person name="Dima B."/>
            <person name="Sanchez-Garcia M."/>
            <person name="Sanchez-Ramirez S."/>
            <person name="Szollosi G.J."/>
            <person name="Szarkandi J.G."/>
            <person name="Papp V."/>
            <person name="Albert L."/>
            <person name="Andreopoulos W."/>
            <person name="Angelini C."/>
            <person name="Antonin V."/>
            <person name="Barry K.W."/>
            <person name="Bougher N.L."/>
            <person name="Buchanan P."/>
            <person name="Buyck B."/>
            <person name="Bense V."/>
            <person name="Catcheside P."/>
            <person name="Chovatia M."/>
            <person name="Cooper J."/>
            <person name="Damon W."/>
            <person name="Desjardin D."/>
            <person name="Finy P."/>
            <person name="Geml J."/>
            <person name="Haridas S."/>
            <person name="Hughes K."/>
            <person name="Justo A."/>
            <person name="Karasinski D."/>
            <person name="Kautmanova I."/>
            <person name="Kiss B."/>
            <person name="Kocsube S."/>
            <person name="Kotiranta H."/>
            <person name="LaButti K.M."/>
            <person name="Lechner B.E."/>
            <person name="Liimatainen K."/>
            <person name="Lipzen A."/>
            <person name="Lukacs Z."/>
            <person name="Mihaltcheva S."/>
            <person name="Morgado L.N."/>
            <person name="Niskanen T."/>
            <person name="Noordeloos M.E."/>
            <person name="Ohm R.A."/>
            <person name="Ortiz-Santana B."/>
            <person name="Ovrebo C."/>
            <person name="Racz N."/>
            <person name="Riley R."/>
            <person name="Savchenko A."/>
            <person name="Shiryaev A."/>
            <person name="Soop K."/>
            <person name="Spirin V."/>
            <person name="Szebenyi C."/>
            <person name="Tomsovsky M."/>
            <person name="Tulloss R.E."/>
            <person name="Uehling J."/>
            <person name="Grigoriev I.V."/>
            <person name="Vagvolgyi C."/>
            <person name="Papp T."/>
            <person name="Martin F.M."/>
            <person name="Miettinen O."/>
            <person name="Hibbett D.S."/>
            <person name="Nagy L.G."/>
        </authorList>
    </citation>
    <scope>NUCLEOTIDE SEQUENCE [LARGE SCALE GENOMIC DNA]</scope>
    <source>
        <strain evidence="1 2">NL-1719</strain>
    </source>
</reference>
<proteinExistence type="predicted"/>
<evidence type="ECO:0000313" key="1">
    <source>
        <dbReference type="EMBL" id="TFK60336.1"/>
    </source>
</evidence>
<dbReference type="Proteomes" id="UP000308600">
    <property type="component" value="Unassembled WGS sequence"/>
</dbReference>
<sequence>MPRKFPELADPTHPIWEELRLLLPSLDSRRFPLLYAFGTELERHEVESDFDQDEGPGPGPGDSATPTPQPSRGSTPGSATGLVRSEDQDSDMDILCRFPNHASIERPGEPPNTGTCTCTRPPACNPSVHTPRSTLHDDNHNLNAGTLGCSDLIRSTLSSTSTSPIPFSCVPRCPVEQMGNIARRTSTAAATLSRNVSSRGVSGAPRVPPSSSSRESTPGSTITTTCVGSEDEASESVIATIGLKKHHARKKRLMSKVLGKRVRASSTSSTSSTTSGDMSDMSGLSSQPQLPTNPPPKARQTSRTSRRKLRKTGTGNGGDAGGNGGDGGDGGDGPIDAQPDDCQRNGGRWAMTQARQEVELVSQIRTLATSNENENAPIWEQVEAPVPVTSYAGRMLNKLLEVLQPGFQPVLDHFLSALKSHIGTSLSAVGDEPELSTGNTIASSSWQIQNHKAHSKVHEFLVVLGQIQLVIHLDRLAVYPSSISCNFTHPPPFSRQKSRSKNAQPKPTQREMAKEAGTTEKTLRNWLKCGHKWWAMMCSGNVAVVLAAILLDVRIDVERNFGIPDVNGFTGLMRTAWESHPQYSGLIGKLVSELVQIQAKLQDVLPEKFTFYYHVQETFRECPVEHELSLWKLKELDNHYALAGTNDYQLLPRSELWTTTNPQTLLSTVAPTTPLSPPYVPTTTSITGTAAQDSELLATPPSNVLDPSVGDGIQSSTHKMVLDVELDVLVQKKDKFPLKKRAEWTAKQRGLASDAKPIQHSESGALAKARSFSPQLAVDPAA</sequence>